<feature type="active site" evidence="6">
    <location>
        <position position="315"/>
    </location>
</feature>
<keyword evidence="7" id="KW-0732">Signal</keyword>
<dbReference type="PANTHER" id="PTHR47967:SF46">
    <property type="entry name" value="ASPARTIC PROTEINASE NEPENTHESIN-1"/>
    <property type="match status" value="1"/>
</dbReference>
<keyword evidence="4" id="KW-0378">Hydrolase</keyword>
<dbReference type="GO" id="GO:0006508">
    <property type="term" value="P:proteolysis"/>
    <property type="evidence" value="ECO:0007669"/>
    <property type="project" value="UniProtKB-KW"/>
</dbReference>
<dbReference type="SUPFAM" id="SSF50630">
    <property type="entry name" value="Acid proteases"/>
    <property type="match status" value="1"/>
</dbReference>
<dbReference type="InterPro" id="IPR034161">
    <property type="entry name" value="Pepsin-like_plant"/>
</dbReference>
<dbReference type="InterPro" id="IPR051708">
    <property type="entry name" value="Plant_Aspart_Prot_A1"/>
</dbReference>
<accession>A0AAF1BDU2</accession>
<dbReference type="FunFam" id="2.40.70.10:FF:000033">
    <property type="entry name" value="Aspartyl protease family protein"/>
    <property type="match status" value="1"/>
</dbReference>
<dbReference type="CDD" id="cd05476">
    <property type="entry name" value="pepsin_A_like_plant"/>
    <property type="match status" value="1"/>
</dbReference>
<gene>
    <name evidence="9" type="ORF">DCAR_0832897</name>
</gene>
<name>A0AAF1BDU2_DAUCS</name>
<evidence type="ECO:0000256" key="1">
    <source>
        <dbReference type="ARBA" id="ARBA00007447"/>
    </source>
</evidence>
<evidence type="ECO:0000256" key="6">
    <source>
        <dbReference type="PIRSR" id="PIRSR601461-1"/>
    </source>
</evidence>
<dbReference type="PRINTS" id="PR00792">
    <property type="entry name" value="PEPSIN"/>
</dbReference>
<comment type="similarity">
    <text evidence="1">Belongs to the peptidase A1 family.</text>
</comment>
<dbReference type="EMBL" id="CP093350">
    <property type="protein sequence ID" value="WOH13387.1"/>
    <property type="molecule type" value="Genomic_DNA"/>
</dbReference>
<dbReference type="GO" id="GO:0004190">
    <property type="term" value="F:aspartic-type endopeptidase activity"/>
    <property type="evidence" value="ECO:0007669"/>
    <property type="project" value="UniProtKB-KW"/>
</dbReference>
<dbReference type="Pfam" id="PF14541">
    <property type="entry name" value="TAXi_C"/>
    <property type="match status" value="1"/>
</dbReference>
<feature type="domain" description="Peptidase A1" evidence="8">
    <location>
        <begin position="76"/>
        <end position="432"/>
    </location>
</feature>
<evidence type="ECO:0000313" key="9">
    <source>
        <dbReference type="EMBL" id="WOH13387.1"/>
    </source>
</evidence>
<dbReference type="PANTHER" id="PTHR47967">
    <property type="entry name" value="OS07G0603500 PROTEIN-RELATED"/>
    <property type="match status" value="1"/>
</dbReference>
<keyword evidence="2" id="KW-0645">Protease</keyword>
<sequence length="439" mass="47888">MSIFLISLLILIHLSPSSPAASDDQYHLKLPLLHKPPFPTNPTQSLSSDLLRLSTLHKKSPQLPLTSGASTGSGQYFVDLRIGTPPQRLLLVADTGSDLVWVQCSACRNCSNHPPNTSFFPRHSSTFSPHHCFDASCKLIPHPRHVACNHTRRHSPCRYEYSYSDGSLTSGFFSRETTTFNTSSGNVVKHSKLAFGCGFNLSGPSVTGPSFNGAHGVIGLGRRPISLPSQLGRRFGNKFSYCLMDYTLSPPPTSFLLFGNNLAVKKSYTPLVINPLSPTFYYIGIKSVFIEGVKLPISPSTWAIDSFGNGGTIVDSGTTLTFLPDPVYSRILKVFKKLIKLPSPNETTPGFDLCINVSTESRPSLPKMSFKLVGNSVFSPPPSNYFIDTAEDVKCLALQPVGLPSSFSVIGNLMQQGFLFEFDSDRLRLGFSRRGCAGP</sequence>
<feature type="signal peptide" evidence="7">
    <location>
        <begin position="1"/>
        <end position="20"/>
    </location>
</feature>
<organism evidence="9 10">
    <name type="scientific">Daucus carota subsp. sativus</name>
    <name type="common">Carrot</name>
    <dbReference type="NCBI Taxonomy" id="79200"/>
    <lineage>
        <taxon>Eukaryota</taxon>
        <taxon>Viridiplantae</taxon>
        <taxon>Streptophyta</taxon>
        <taxon>Embryophyta</taxon>
        <taxon>Tracheophyta</taxon>
        <taxon>Spermatophyta</taxon>
        <taxon>Magnoliopsida</taxon>
        <taxon>eudicotyledons</taxon>
        <taxon>Gunneridae</taxon>
        <taxon>Pentapetalae</taxon>
        <taxon>asterids</taxon>
        <taxon>campanulids</taxon>
        <taxon>Apiales</taxon>
        <taxon>Apiaceae</taxon>
        <taxon>Apioideae</taxon>
        <taxon>Scandiceae</taxon>
        <taxon>Daucinae</taxon>
        <taxon>Daucus</taxon>
        <taxon>Daucus sect. Daucus</taxon>
    </lineage>
</organism>
<dbReference type="AlphaFoldDB" id="A0AAF1BDU2"/>
<keyword evidence="3" id="KW-0064">Aspartyl protease</keyword>
<keyword evidence="5" id="KW-0325">Glycoprotein</keyword>
<evidence type="ECO:0000256" key="4">
    <source>
        <dbReference type="ARBA" id="ARBA00022801"/>
    </source>
</evidence>
<evidence type="ECO:0000259" key="8">
    <source>
        <dbReference type="PROSITE" id="PS51767"/>
    </source>
</evidence>
<dbReference type="InterPro" id="IPR032861">
    <property type="entry name" value="TAXi_N"/>
</dbReference>
<reference evidence="9" key="1">
    <citation type="journal article" date="2016" name="Nat. Genet.">
        <title>A high-quality carrot genome assembly provides new insights into carotenoid accumulation and asterid genome evolution.</title>
        <authorList>
            <person name="Iorizzo M."/>
            <person name="Ellison S."/>
            <person name="Senalik D."/>
            <person name="Zeng P."/>
            <person name="Satapoomin P."/>
            <person name="Huang J."/>
            <person name="Bowman M."/>
            <person name="Iovene M."/>
            <person name="Sanseverino W."/>
            <person name="Cavagnaro P."/>
            <person name="Yildiz M."/>
            <person name="Macko-Podgorni A."/>
            <person name="Moranska E."/>
            <person name="Grzebelus E."/>
            <person name="Grzebelus D."/>
            <person name="Ashrafi H."/>
            <person name="Zheng Z."/>
            <person name="Cheng S."/>
            <person name="Spooner D."/>
            <person name="Van Deynze A."/>
            <person name="Simon P."/>
        </authorList>
    </citation>
    <scope>NUCLEOTIDE SEQUENCE</scope>
    <source>
        <tissue evidence="9">Leaf</tissue>
    </source>
</reference>
<dbReference type="Pfam" id="PF14543">
    <property type="entry name" value="TAXi_N"/>
    <property type="match status" value="1"/>
</dbReference>
<keyword evidence="10" id="KW-1185">Reference proteome</keyword>
<dbReference type="InterPro" id="IPR032799">
    <property type="entry name" value="TAXi_C"/>
</dbReference>
<evidence type="ECO:0000256" key="3">
    <source>
        <dbReference type="ARBA" id="ARBA00022750"/>
    </source>
</evidence>
<dbReference type="InterPro" id="IPR001461">
    <property type="entry name" value="Aspartic_peptidase_A1"/>
</dbReference>
<evidence type="ECO:0000313" key="10">
    <source>
        <dbReference type="Proteomes" id="UP000077755"/>
    </source>
</evidence>
<dbReference type="KEGG" id="dcr:108197534"/>
<evidence type="ECO:0000256" key="5">
    <source>
        <dbReference type="ARBA" id="ARBA00023180"/>
    </source>
</evidence>
<evidence type="ECO:0000256" key="7">
    <source>
        <dbReference type="SAM" id="SignalP"/>
    </source>
</evidence>
<feature type="chain" id="PRO_5042208283" description="Peptidase A1 domain-containing protein" evidence="7">
    <location>
        <begin position="21"/>
        <end position="439"/>
    </location>
</feature>
<dbReference type="InterPro" id="IPR021109">
    <property type="entry name" value="Peptidase_aspartic_dom_sf"/>
</dbReference>
<dbReference type="Gene3D" id="2.40.70.10">
    <property type="entry name" value="Acid Proteases"/>
    <property type="match status" value="2"/>
</dbReference>
<dbReference type="InterPro" id="IPR033121">
    <property type="entry name" value="PEPTIDASE_A1"/>
</dbReference>
<evidence type="ECO:0000256" key="2">
    <source>
        <dbReference type="ARBA" id="ARBA00022670"/>
    </source>
</evidence>
<protein>
    <recommendedName>
        <fullName evidence="8">Peptidase A1 domain-containing protein</fullName>
    </recommendedName>
</protein>
<feature type="active site" evidence="6">
    <location>
        <position position="94"/>
    </location>
</feature>
<dbReference type="Proteomes" id="UP000077755">
    <property type="component" value="Chromosome 8"/>
</dbReference>
<reference evidence="9" key="2">
    <citation type="submission" date="2022-03" db="EMBL/GenBank/DDBJ databases">
        <title>Draft title - Genomic analysis of global carrot germplasm unveils the trajectory of domestication and the origin of high carotenoid orange carrot.</title>
        <authorList>
            <person name="Iorizzo M."/>
            <person name="Ellison S."/>
            <person name="Senalik D."/>
            <person name="Macko-Podgorni A."/>
            <person name="Grzebelus D."/>
            <person name="Bostan H."/>
            <person name="Rolling W."/>
            <person name="Curaba J."/>
            <person name="Simon P."/>
        </authorList>
    </citation>
    <scope>NUCLEOTIDE SEQUENCE</scope>
    <source>
        <tissue evidence="9">Leaf</tissue>
    </source>
</reference>
<dbReference type="FunFam" id="2.40.70.10:FF:000215">
    <property type="entry name" value="Aspartyl protease family protein 2"/>
    <property type="match status" value="1"/>
</dbReference>
<proteinExistence type="inferred from homology"/>
<dbReference type="PROSITE" id="PS51767">
    <property type="entry name" value="PEPTIDASE_A1"/>
    <property type="match status" value="1"/>
</dbReference>